<gene>
    <name evidence="9" type="ORF">SAMN02194393_00086</name>
</gene>
<feature type="transmembrane region" description="Helical" evidence="8">
    <location>
        <begin position="193"/>
        <end position="215"/>
    </location>
</feature>
<dbReference type="GO" id="GO:0005886">
    <property type="term" value="C:plasma membrane"/>
    <property type="evidence" value="ECO:0007669"/>
    <property type="project" value="UniProtKB-SubCell"/>
</dbReference>
<proteinExistence type="inferred from homology"/>
<dbReference type="STRING" id="36842.SAMN02194393_00086"/>
<dbReference type="GO" id="GO:0022857">
    <property type="term" value="F:transmembrane transporter activity"/>
    <property type="evidence" value="ECO:0007669"/>
    <property type="project" value="InterPro"/>
</dbReference>
<dbReference type="InterPro" id="IPR000060">
    <property type="entry name" value="BCCT_transptr"/>
</dbReference>
<feature type="transmembrane region" description="Helical" evidence="8">
    <location>
        <begin position="408"/>
        <end position="437"/>
    </location>
</feature>
<feature type="transmembrane region" description="Helical" evidence="8">
    <location>
        <begin position="94"/>
        <end position="115"/>
    </location>
</feature>
<dbReference type="Pfam" id="PF02028">
    <property type="entry name" value="BCCT"/>
    <property type="match status" value="1"/>
</dbReference>
<evidence type="ECO:0000256" key="1">
    <source>
        <dbReference type="ARBA" id="ARBA00004651"/>
    </source>
</evidence>
<dbReference type="RefSeq" id="WP_079488514.1">
    <property type="nucleotide sequence ID" value="NZ_FUZT01000001.1"/>
</dbReference>
<name>A0A1T5I9H4_9FIRM</name>
<evidence type="ECO:0000313" key="10">
    <source>
        <dbReference type="Proteomes" id="UP000190285"/>
    </source>
</evidence>
<reference evidence="10" key="1">
    <citation type="submission" date="2017-02" db="EMBL/GenBank/DDBJ databases">
        <authorList>
            <person name="Varghese N."/>
            <person name="Submissions S."/>
        </authorList>
    </citation>
    <scope>NUCLEOTIDE SEQUENCE [LARGE SCALE GENOMIC DNA]</scope>
    <source>
        <strain evidence="10">M1</strain>
    </source>
</reference>
<evidence type="ECO:0000256" key="2">
    <source>
        <dbReference type="ARBA" id="ARBA00005658"/>
    </source>
</evidence>
<accession>A0A1T5I9H4</accession>
<keyword evidence="3" id="KW-0813">Transport</keyword>
<feature type="transmembrane region" description="Helical" evidence="8">
    <location>
        <begin position="353"/>
        <end position="378"/>
    </location>
</feature>
<dbReference type="NCBIfam" id="TIGR00842">
    <property type="entry name" value="bcct"/>
    <property type="match status" value="1"/>
</dbReference>
<evidence type="ECO:0000256" key="8">
    <source>
        <dbReference type="SAM" id="Phobius"/>
    </source>
</evidence>
<dbReference type="AlphaFoldDB" id="A0A1T5I9H4"/>
<feature type="transmembrane region" description="Helical" evidence="8">
    <location>
        <begin position="323"/>
        <end position="341"/>
    </location>
</feature>
<keyword evidence="4" id="KW-1003">Cell membrane</keyword>
<keyword evidence="10" id="KW-1185">Reference proteome</keyword>
<dbReference type="OrthoDB" id="9775735at2"/>
<evidence type="ECO:0000256" key="5">
    <source>
        <dbReference type="ARBA" id="ARBA00022692"/>
    </source>
</evidence>
<feature type="transmembrane region" description="Helical" evidence="8">
    <location>
        <begin position="54"/>
        <end position="74"/>
    </location>
</feature>
<comment type="subcellular location">
    <subcellularLocation>
        <location evidence="1">Cell membrane</location>
        <topology evidence="1">Multi-pass membrane protein</topology>
    </subcellularLocation>
</comment>
<evidence type="ECO:0000256" key="6">
    <source>
        <dbReference type="ARBA" id="ARBA00022989"/>
    </source>
</evidence>
<evidence type="ECO:0000256" key="4">
    <source>
        <dbReference type="ARBA" id="ARBA00022475"/>
    </source>
</evidence>
<evidence type="ECO:0000313" key="9">
    <source>
        <dbReference type="EMBL" id="SKC35836.1"/>
    </source>
</evidence>
<keyword evidence="5 8" id="KW-0812">Transmembrane</keyword>
<dbReference type="PANTHER" id="PTHR30047">
    <property type="entry name" value="HIGH-AFFINITY CHOLINE TRANSPORT PROTEIN-RELATED"/>
    <property type="match status" value="1"/>
</dbReference>
<organism evidence="9 10">
    <name type="scientific">Maledivibacter halophilus</name>
    <dbReference type="NCBI Taxonomy" id="36842"/>
    <lineage>
        <taxon>Bacteria</taxon>
        <taxon>Bacillati</taxon>
        <taxon>Bacillota</taxon>
        <taxon>Clostridia</taxon>
        <taxon>Peptostreptococcales</taxon>
        <taxon>Caminicellaceae</taxon>
        <taxon>Maledivibacter</taxon>
    </lineage>
</organism>
<dbReference type="Proteomes" id="UP000190285">
    <property type="component" value="Unassembled WGS sequence"/>
</dbReference>
<feature type="transmembrane region" description="Helical" evidence="8">
    <location>
        <begin position="268"/>
        <end position="288"/>
    </location>
</feature>
<evidence type="ECO:0000256" key="7">
    <source>
        <dbReference type="ARBA" id="ARBA00023136"/>
    </source>
</evidence>
<dbReference type="EMBL" id="FUZT01000001">
    <property type="protein sequence ID" value="SKC35836.1"/>
    <property type="molecule type" value="Genomic_DNA"/>
</dbReference>
<dbReference type="PANTHER" id="PTHR30047:SF7">
    <property type="entry name" value="HIGH-AFFINITY CHOLINE TRANSPORT PROTEIN"/>
    <property type="match status" value="1"/>
</dbReference>
<comment type="similarity">
    <text evidence="2">Belongs to the BCCT transporter (TC 2.A.15) family.</text>
</comment>
<keyword evidence="7 8" id="KW-0472">Membrane</keyword>
<feature type="transmembrane region" description="Helical" evidence="8">
    <location>
        <begin position="483"/>
        <end position="503"/>
    </location>
</feature>
<sequence>MKKAEKTSFFKMINKSVFIPPALVVVAAVLFGLLNSKAFEKGAAIALNWTLKYFSWFYAFGATVLLAFCLWAGLSRYGNIRLGGPDAKPELSNFSWFAISLCAGIAVGIVFYGVAEPMAHYTNPPSFLGFEPRSLESGRHAIRLSMFHWTLHTYGIYVSAAIPCAYFFYNCKKPFRVSTSLYPLVGEKIFTNFGNYIDGLAIFAIVGGIATSLGFGTMQIGGGLNFLWGIEPTKFTWLAIILILTFVYTMSSYTGLQRGIKFLGEINAYLYFFLILFIIFFGPTVHILDSIVTSIGDYLSNLTFMSFNLDPMGKSTWPSDYSIFYWAWWLAFAPIVGLFLVRCAYGRTIREMVLVNLIAPSAFGLIWFGVFGSSSIYLEHFKNAGIEKIISEKGLEVSLFALLEQFPLASFTMIIGMLAVAISFITLANGMTSTIAAMTTIGFGKSKEDVEAPAPMKIFWGCSMGLLSYVLLISGGASALQTSVIVCGLPMLILQLAMGIGFIKTMKNLKSSDLTSEFIVKRDTAGM</sequence>
<feature type="transmembrane region" description="Helical" evidence="8">
    <location>
        <begin position="235"/>
        <end position="256"/>
    </location>
</feature>
<feature type="transmembrane region" description="Helical" evidence="8">
    <location>
        <begin position="154"/>
        <end position="172"/>
    </location>
</feature>
<evidence type="ECO:0000256" key="3">
    <source>
        <dbReference type="ARBA" id="ARBA00022448"/>
    </source>
</evidence>
<feature type="transmembrane region" description="Helical" evidence="8">
    <location>
        <begin position="458"/>
        <end position="477"/>
    </location>
</feature>
<keyword evidence="6 8" id="KW-1133">Transmembrane helix</keyword>
<protein>
    <submittedName>
        <fullName evidence="9">Glycine betaine transporter</fullName>
    </submittedName>
</protein>